<reference evidence="1" key="1">
    <citation type="submission" date="2015-04" db="UniProtKB">
        <authorList>
            <consortium name="EnsemblPlants"/>
        </authorList>
    </citation>
    <scope>IDENTIFICATION</scope>
</reference>
<sequence length="144" mass="16497">MSDLAILLKQPENDSLPESVGLTIGLRGLTGAHGPVWPSTQCRHTELETRHGITYNEKIILEQQHFKTHLFGHKLIIRLWDVTIKISVHCISQRSILPVLEYPVNQHGMVFFIFHNRPMSTHDLENKYAKGKYISKRGWLACAC</sequence>
<name>A0A0E0BIZ8_9ORYZ</name>
<evidence type="ECO:0000313" key="2">
    <source>
        <dbReference type="Proteomes" id="UP000026961"/>
    </source>
</evidence>
<accession>A0A0E0BIZ8</accession>
<dbReference type="EnsemblPlants" id="OGLUM11G12830.1">
    <property type="protein sequence ID" value="OGLUM11G12830.1"/>
    <property type="gene ID" value="OGLUM11G12830"/>
</dbReference>
<proteinExistence type="predicted"/>
<dbReference type="AlphaFoldDB" id="A0A0E0BIZ8"/>
<evidence type="ECO:0000313" key="1">
    <source>
        <dbReference type="EnsemblPlants" id="OGLUM11G12830.1"/>
    </source>
</evidence>
<protein>
    <submittedName>
        <fullName evidence="1">Uncharacterized protein</fullName>
    </submittedName>
</protein>
<dbReference type="Gramene" id="OGLUM11G12830.1">
    <property type="protein sequence ID" value="OGLUM11G12830.1"/>
    <property type="gene ID" value="OGLUM11G12830"/>
</dbReference>
<keyword evidence="2" id="KW-1185">Reference proteome</keyword>
<dbReference type="HOGENOM" id="CLU_1799465_0_0_1"/>
<organism evidence="1">
    <name type="scientific">Oryza glumipatula</name>
    <dbReference type="NCBI Taxonomy" id="40148"/>
    <lineage>
        <taxon>Eukaryota</taxon>
        <taxon>Viridiplantae</taxon>
        <taxon>Streptophyta</taxon>
        <taxon>Embryophyta</taxon>
        <taxon>Tracheophyta</taxon>
        <taxon>Spermatophyta</taxon>
        <taxon>Magnoliopsida</taxon>
        <taxon>Liliopsida</taxon>
        <taxon>Poales</taxon>
        <taxon>Poaceae</taxon>
        <taxon>BOP clade</taxon>
        <taxon>Oryzoideae</taxon>
        <taxon>Oryzeae</taxon>
        <taxon>Oryzinae</taxon>
        <taxon>Oryza</taxon>
    </lineage>
</organism>
<dbReference type="Proteomes" id="UP000026961">
    <property type="component" value="Chromosome 11"/>
</dbReference>
<reference evidence="1" key="2">
    <citation type="submission" date="2018-05" db="EMBL/GenBank/DDBJ databases">
        <title>OgluRS3 (Oryza glumaepatula Reference Sequence Version 3).</title>
        <authorList>
            <person name="Zhang J."/>
            <person name="Kudrna D."/>
            <person name="Lee S."/>
            <person name="Talag J."/>
            <person name="Welchert J."/>
            <person name="Wing R.A."/>
        </authorList>
    </citation>
    <scope>NUCLEOTIDE SEQUENCE [LARGE SCALE GENOMIC DNA]</scope>
</reference>